<dbReference type="PROSITE" id="PS50811">
    <property type="entry name" value="WRKY"/>
    <property type="match status" value="1"/>
</dbReference>
<evidence type="ECO:0000313" key="9">
    <source>
        <dbReference type="Proteomes" id="UP000030748"/>
    </source>
</evidence>
<organism evidence="8 9">
    <name type="scientific">Erythranthe guttata</name>
    <name type="common">Yellow monkey flower</name>
    <name type="synonym">Mimulus guttatus</name>
    <dbReference type="NCBI Taxonomy" id="4155"/>
    <lineage>
        <taxon>Eukaryota</taxon>
        <taxon>Viridiplantae</taxon>
        <taxon>Streptophyta</taxon>
        <taxon>Embryophyta</taxon>
        <taxon>Tracheophyta</taxon>
        <taxon>Spermatophyta</taxon>
        <taxon>Magnoliopsida</taxon>
        <taxon>eudicotyledons</taxon>
        <taxon>Gunneridae</taxon>
        <taxon>Pentapetalae</taxon>
        <taxon>asterids</taxon>
        <taxon>lamiids</taxon>
        <taxon>Lamiales</taxon>
        <taxon>Phrymaceae</taxon>
        <taxon>Erythranthe</taxon>
    </lineage>
</organism>
<evidence type="ECO:0000256" key="6">
    <source>
        <dbReference type="SAM" id="MobiDB-lite"/>
    </source>
</evidence>
<evidence type="ECO:0000256" key="2">
    <source>
        <dbReference type="ARBA" id="ARBA00023015"/>
    </source>
</evidence>
<dbReference type="STRING" id="4155.A0A022Q098"/>
<dbReference type="Pfam" id="PF03106">
    <property type="entry name" value="WRKY"/>
    <property type="match status" value="1"/>
</dbReference>
<dbReference type="EMBL" id="KI632217">
    <property type="protein sequence ID" value="EYU21972.1"/>
    <property type="molecule type" value="Genomic_DNA"/>
</dbReference>
<dbReference type="GO" id="GO:0003700">
    <property type="term" value="F:DNA-binding transcription factor activity"/>
    <property type="evidence" value="ECO:0007669"/>
    <property type="project" value="InterPro"/>
</dbReference>
<proteinExistence type="predicted"/>
<dbReference type="PANTHER" id="PTHR31429">
    <property type="entry name" value="WRKY TRANSCRIPTION FACTOR 36-RELATED"/>
    <property type="match status" value="1"/>
</dbReference>
<name>A0A022Q098_ERYGU</name>
<dbReference type="GO" id="GO:0005634">
    <property type="term" value="C:nucleus"/>
    <property type="evidence" value="ECO:0007669"/>
    <property type="project" value="UniProtKB-SubCell"/>
</dbReference>
<dbReference type="InterPro" id="IPR036576">
    <property type="entry name" value="WRKY_dom_sf"/>
</dbReference>
<evidence type="ECO:0000256" key="5">
    <source>
        <dbReference type="ARBA" id="ARBA00023242"/>
    </source>
</evidence>
<evidence type="ECO:0000256" key="3">
    <source>
        <dbReference type="ARBA" id="ARBA00023125"/>
    </source>
</evidence>
<dbReference type="Gene3D" id="2.20.25.80">
    <property type="entry name" value="WRKY domain"/>
    <property type="match status" value="1"/>
</dbReference>
<dbReference type="AlphaFoldDB" id="A0A022Q098"/>
<dbReference type="PhylomeDB" id="A0A022Q098"/>
<reference evidence="8 9" key="1">
    <citation type="journal article" date="2013" name="Proc. Natl. Acad. Sci. U.S.A.">
        <title>Fine-scale variation in meiotic recombination in Mimulus inferred from population shotgun sequencing.</title>
        <authorList>
            <person name="Hellsten U."/>
            <person name="Wright K.M."/>
            <person name="Jenkins J."/>
            <person name="Shu S."/>
            <person name="Yuan Y."/>
            <person name="Wessler S.R."/>
            <person name="Schmutz J."/>
            <person name="Willis J.H."/>
            <person name="Rokhsar D.S."/>
        </authorList>
    </citation>
    <scope>NUCLEOTIDE SEQUENCE [LARGE SCALE GENOMIC DNA]</scope>
    <source>
        <strain evidence="9">cv. DUN x IM62</strain>
    </source>
</reference>
<dbReference type="PANTHER" id="PTHR31429:SF76">
    <property type="entry name" value="WRKY FAMILY TRANSCRIPTION FACTOR-RELATED"/>
    <property type="match status" value="1"/>
</dbReference>
<evidence type="ECO:0000256" key="4">
    <source>
        <dbReference type="ARBA" id="ARBA00023163"/>
    </source>
</evidence>
<dbReference type="GO" id="GO:0043565">
    <property type="term" value="F:sequence-specific DNA binding"/>
    <property type="evidence" value="ECO:0007669"/>
    <property type="project" value="InterPro"/>
</dbReference>
<dbReference type="SMART" id="SM00774">
    <property type="entry name" value="WRKY"/>
    <property type="match status" value="1"/>
</dbReference>
<dbReference type="InterPro" id="IPR044810">
    <property type="entry name" value="WRKY_plant"/>
</dbReference>
<keyword evidence="2" id="KW-0805">Transcription regulation</keyword>
<dbReference type="SUPFAM" id="SSF118290">
    <property type="entry name" value="WRKY DNA-binding domain"/>
    <property type="match status" value="1"/>
</dbReference>
<evidence type="ECO:0000313" key="8">
    <source>
        <dbReference type="EMBL" id="EYU21972.1"/>
    </source>
</evidence>
<gene>
    <name evidence="8" type="ORF">MIMGU_mgv1a013791mg</name>
</gene>
<evidence type="ECO:0000259" key="7">
    <source>
        <dbReference type="PROSITE" id="PS50811"/>
    </source>
</evidence>
<feature type="domain" description="WRKY" evidence="7">
    <location>
        <begin position="65"/>
        <end position="131"/>
    </location>
</feature>
<evidence type="ECO:0000256" key="1">
    <source>
        <dbReference type="ARBA" id="ARBA00004123"/>
    </source>
</evidence>
<accession>A0A022Q098</accession>
<keyword evidence="9" id="KW-1185">Reference proteome</keyword>
<keyword evidence="5" id="KW-0539">Nucleus</keyword>
<dbReference type="eggNOG" id="ENOG502QR7M">
    <property type="taxonomic scope" value="Eukaryota"/>
</dbReference>
<keyword evidence="4" id="KW-0804">Transcription</keyword>
<dbReference type="InterPro" id="IPR003657">
    <property type="entry name" value="WRKY_dom"/>
</dbReference>
<dbReference type="Proteomes" id="UP000030748">
    <property type="component" value="Unassembled WGS sequence"/>
</dbReference>
<feature type="region of interest" description="Disordered" evidence="6">
    <location>
        <begin position="131"/>
        <end position="155"/>
    </location>
</feature>
<keyword evidence="3" id="KW-0238">DNA-binding</keyword>
<sequence>MQTDDLMEELSRMKWENEKLNDMLQIKRKLADEFQIDNFSNHGYCMPKEIKSNVSRVHVRINPSDTNLVIKDGYQWRKYGQKVTRDNPSPRAYYKCYLSPNCPVKKKVQRSANDPSLLVAVYEGQHNHHPTGGEISVAAAAGGGGSSSPGTTPASLDLTDPIICSRMQNAIAEKMVSSLTRNDSFTAALAEAIAGRILNDESEDNYNDCF</sequence>
<comment type="subcellular location">
    <subcellularLocation>
        <location evidence="1">Nucleus</location>
    </subcellularLocation>
</comment>
<protein>
    <recommendedName>
        <fullName evidence="7">WRKY domain-containing protein</fullName>
    </recommendedName>
</protein>